<dbReference type="GO" id="GO:0005886">
    <property type="term" value="C:plasma membrane"/>
    <property type="evidence" value="ECO:0007669"/>
    <property type="project" value="UniProtKB-SubCell"/>
</dbReference>
<evidence type="ECO:0000256" key="1">
    <source>
        <dbReference type="ARBA" id="ARBA00004651"/>
    </source>
</evidence>
<feature type="transmembrane region" description="Helical" evidence="9">
    <location>
        <begin position="238"/>
        <end position="260"/>
    </location>
</feature>
<dbReference type="PROSITE" id="PS50893">
    <property type="entry name" value="ABC_TRANSPORTER_2"/>
    <property type="match status" value="1"/>
</dbReference>
<dbReference type="InterPro" id="IPR011527">
    <property type="entry name" value="ABC1_TM_dom"/>
</dbReference>
<dbReference type="GO" id="GO:0015421">
    <property type="term" value="F:ABC-type oligopeptide transporter activity"/>
    <property type="evidence" value="ECO:0007669"/>
    <property type="project" value="TreeGrafter"/>
</dbReference>
<dbReference type="InterPro" id="IPR017871">
    <property type="entry name" value="ABC_transporter-like_CS"/>
</dbReference>
<evidence type="ECO:0000256" key="2">
    <source>
        <dbReference type="ARBA" id="ARBA00022448"/>
    </source>
</evidence>
<dbReference type="FunFam" id="3.40.50.300:FF:000221">
    <property type="entry name" value="Multidrug ABC transporter ATP-binding protein"/>
    <property type="match status" value="1"/>
</dbReference>
<keyword evidence="8 9" id="KW-0472">Membrane</keyword>
<evidence type="ECO:0000313" key="12">
    <source>
        <dbReference type="EMBL" id="TYC46321.1"/>
    </source>
</evidence>
<sequence>MTIFGKLMWFFKEHKKLYILGLSFLFFTEVSQMVSPALIGHFTDVIVSRQMTMNQLFFYAGSILFFAILMYIFRYMWITHIFQGSALLEKTLRQKLFDHYLKMDTTFYQRKRTGDLMAHATNDLSAVQRVASGGVLMLVDSVVIIIFTVISMIIVVDWRLTLIGVLPLPLLAGGVWYLSPKMRRAFTASQEAFSRLSNKSQESIAGIKAIKTLGQENLDVDAFNTEVQKTIQINKKVAFIDSLFGPMATVVMTISYVVMITYGGSLVLSDTISIGQLVSFSTYLGLLVWPMFGLGQLFNVLERGNASYMRVQEILSEKSAIIEDEKGYEIVTHGDIEINIDQFEYPDDAANVLNDVSLKISAGDTLGIVGRVGSGKTTLVKLLLRQFDDYSGKITFANKDIKAYKLSAYRKAIGYVAQENFLFSTTVRDNIRFADVNKTQAEVEEAAKMAALHEDIFNFPEGYDTQVGEHGVSLSGGQKQRLAIARALIINPEILILDDALSAVDARTEKQILRTLKETRQEKTTIIVAHRISSVISANEIVVFDKGRIVERGQHDELVAQQGWYAHMYEQQQVAITFEENLSGKGDGDVGTE</sequence>
<reference evidence="12 13" key="1">
    <citation type="submission" date="2019-01" db="EMBL/GenBank/DDBJ databases">
        <title>Leuconostoc litchii sp. nov., a novel lactic acid bacterium isolated from lychee.</title>
        <authorList>
            <person name="Wang L.-T."/>
        </authorList>
    </citation>
    <scope>NUCLEOTIDE SEQUENCE [LARGE SCALE GENOMIC DNA]</scope>
    <source>
        <strain evidence="12 13">MB7</strain>
    </source>
</reference>
<dbReference type="EMBL" id="SDGY01000005">
    <property type="protein sequence ID" value="TYC46321.1"/>
    <property type="molecule type" value="Genomic_DNA"/>
</dbReference>
<evidence type="ECO:0000259" key="10">
    <source>
        <dbReference type="PROSITE" id="PS50893"/>
    </source>
</evidence>
<evidence type="ECO:0000256" key="5">
    <source>
        <dbReference type="ARBA" id="ARBA00022741"/>
    </source>
</evidence>
<dbReference type="Proteomes" id="UP000442244">
    <property type="component" value="Unassembled WGS sequence"/>
</dbReference>
<dbReference type="SMART" id="SM00382">
    <property type="entry name" value="AAA"/>
    <property type="match status" value="1"/>
</dbReference>
<evidence type="ECO:0000256" key="7">
    <source>
        <dbReference type="ARBA" id="ARBA00022989"/>
    </source>
</evidence>
<dbReference type="GO" id="GO:0005524">
    <property type="term" value="F:ATP binding"/>
    <property type="evidence" value="ECO:0007669"/>
    <property type="project" value="UniProtKB-KW"/>
</dbReference>
<proteinExistence type="predicted"/>
<evidence type="ECO:0000256" key="3">
    <source>
        <dbReference type="ARBA" id="ARBA00022475"/>
    </source>
</evidence>
<dbReference type="InterPro" id="IPR003593">
    <property type="entry name" value="AAA+_ATPase"/>
</dbReference>
<keyword evidence="4 9" id="KW-0812">Transmembrane</keyword>
<organism evidence="12 13">
    <name type="scientific">Leuconostoc litchii</name>
    <dbReference type="NCBI Taxonomy" id="1981069"/>
    <lineage>
        <taxon>Bacteria</taxon>
        <taxon>Bacillati</taxon>
        <taxon>Bacillota</taxon>
        <taxon>Bacilli</taxon>
        <taxon>Lactobacillales</taxon>
        <taxon>Lactobacillaceae</taxon>
        <taxon>Leuconostoc</taxon>
    </lineage>
</organism>
<evidence type="ECO:0000259" key="11">
    <source>
        <dbReference type="PROSITE" id="PS50929"/>
    </source>
</evidence>
<name>A0A6P2CK98_9LACO</name>
<keyword evidence="7 9" id="KW-1133">Transmembrane helix</keyword>
<evidence type="ECO:0000256" key="6">
    <source>
        <dbReference type="ARBA" id="ARBA00022840"/>
    </source>
</evidence>
<dbReference type="OrthoDB" id="9770415at2"/>
<dbReference type="AlphaFoldDB" id="A0A6P2CK98"/>
<dbReference type="CDD" id="cd18541">
    <property type="entry name" value="ABC_6TM_TmrB_like"/>
    <property type="match status" value="1"/>
</dbReference>
<feature type="transmembrane region" description="Helical" evidence="9">
    <location>
        <begin position="160"/>
        <end position="178"/>
    </location>
</feature>
<gene>
    <name evidence="12" type="ORF">ESZ47_07545</name>
</gene>
<dbReference type="Pfam" id="PF00664">
    <property type="entry name" value="ABC_membrane"/>
    <property type="match status" value="1"/>
</dbReference>
<comment type="caution">
    <text evidence="12">The sequence shown here is derived from an EMBL/GenBank/DDBJ whole genome shotgun (WGS) entry which is preliminary data.</text>
</comment>
<dbReference type="InterPro" id="IPR039421">
    <property type="entry name" value="Type_1_exporter"/>
</dbReference>
<protein>
    <submittedName>
        <fullName evidence="12">ATP-binding cassette domain-containing protein</fullName>
    </submittedName>
</protein>
<dbReference type="GO" id="GO:0016887">
    <property type="term" value="F:ATP hydrolysis activity"/>
    <property type="evidence" value="ECO:0007669"/>
    <property type="project" value="InterPro"/>
</dbReference>
<dbReference type="FunFam" id="1.20.1560.10:FF:000011">
    <property type="entry name" value="Multidrug ABC transporter ATP-binding protein"/>
    <property type="match status" value="1"/>
</dbReference>
<dbReference type="Gene3D" id="3.40.50.300">
    <property type="entry name" value="P-loop containing nucleotide triphosphate hydrolases"/>
    <property type="match status" value="1"/>
</dbReference>
<dbReference type="Pfam" id="PF00005">
    <property type="entry name" value="ABC_tran"/>
    <property type="match status" value="1"/>
</dbReference>
<dbReference type="PROSITE" id="PS00211">
    <property type="entry name" value="ABC_TRANSPORTER_1"/>
    <property type="match status" value="1"/>
</dbReference>
<evidence type="ECO:0000256" key="9">
    <source>
        <dbReference type="SAM" id="Phobius"/>
    </source>
</evidence>
<feature type="transmembrane region" description="Helical" evidence="9">
    <location>
        <begin position="56"/>
        <end position="73"/>
    </location>
</feature>
<keyword evidence="6 12" id="KW-0067">ATP-binding</keyword>
<dbReference type="PANTHER" id="PTHR43394:SF1">
    <property type="entry name" value="ATP-BINDING CASSETTE SUB-FAMILY B MEMBER 10, MITOCHONDRIAL"/>
    <property type="match status" value="1"/>
</dbReference>
<evidence type="ECO:0000256" key="8">
    <source>
        <dbReference type="ARBA" id="ARBA00023136"/>
    </source>
</evidence>
<dbReference type="RefSeq" id="WP_148606239.1">
    <property type="nucleotide sequence ID" value="NZ_SDGY01000005.1"/>
</dbReference>
<dbReference type="InterPro" id="IPR027417">
    <property type="entry name" value="P-loop_NTPase"/>
</dbReference>
<evidence type="ECO:0000313" key="13">
    <source>
        <dbReference type="Proteomes" id="UP000442244"/>
    </source>
</evidence>
<dbReference type="Gene3D" id="1.20.1560.10">
    <property type="entry name" value="ABC transporter type 1, transmembrane domain"/>
    <property type="match status" value="1"/>
</dbReference>
<feature type="domain" description="ABC transmembrane type-1" evidence="11">
    <location>
        <begin position="19"/>
        <end position="303"/>
    </location>
</feature>
<dbReference type="SUPFAM" id="SSF90123">
    <property type="entry name" value="ABC transporter transmembrane region"/>
    <property type="match status" value="1"/>
</dbReference>
<comment type="subcellular location">
    <subcellularLocation>
        <location evidence="1">Cell membrane</location>
        <topology evidence="1">Multi-pass membrane protein</topology>
    </subcellularLocation>
</comment>
<feature type="transmembrane region" description="Helical" evidence="9">
    <location>
        <begin position="280"/>
        <end position="301"/>
    </location>
</feature>
<dbReference type="PROSITE" id="PS50929">
    <property type="entry name" value="ABC_TM1F"/>
    <property type="match status" value="1"/>
</dbReference>
<accession>A0A6P2CK98</accession>
<dbReference type="PANTHER" id="PTHR43394">
    <property type="entry name" value="ATP-DEPENDENT PERMEASE MDL1, MITOCHONDRIAL"/>
    <property type="match status" value="1"/>
</dbReference>
<dbReference type="InterPro" id="IPR036640">
    <property type="entry name" value="ABC1_TM_sf"/>
</dbReference>
<feature type="domain" description="ABC transporter" evidence="10">
    <location>
        <begin position="338"/>
        <end position="571"/>
    </location>
</feature>
<dbReference type="SUPFAM" id="SSF52540">
    <property type="entry name" value="P-loop containing nucleoside triphosphate hydrolases"/>
    <property type="match status" value="1"/>
</dbReference>
<evidence type="ECO:0000256" key="4">
    <source>
        <dbReference type="ARBA" id="ARBA00022692"/>
    </source>
</evidence>
<feature type="transmembrane region" description="Helical" evidence="9">
    <location>
        <begin position="135"/>
        <end position="154"/>
    </location>
</feature>
<keyword evidence="3" id="KW-1003">Cell membrane</keyword>
<keyword evidence="13" id="KW-1185">Reference proteome</keyword>
<keyword evidence="5" id="KW-0547">Nucleotide-binding</keyword>
<dbReference type="InterPro" id="IPR003439">
    <property type="entry name" value="ABC_transporter-like_ATP-bd"/>
</dbReference>
<keyword evidence="2" id="KW-0813">Transport</keyword>